<dbReference type="Pfam" id="PF22901">
    <property type="entry name" value="dsrm_Ferlin"/>
    <property type="match status" value="1"/>
</dbReference>
<keyword evidence="2" id="KW-0812">Transmembrane</keyword>
<dbReference type="GO" id="GO:0061025">
    <property type="term" value="P:membrane fusion"/>
    <property type="evidence" value="ECO:0007669"/>
    <property type="project" value="TreeGrafter"/>
</dbReference>
<organism evidence="6 7">
    <name type="scientific">Schistosoma margrebowiei</name>
    <dbReference type="NCBI Taxonomy" id="48269"/>
    <lineage>
        <taxon>Eukaryota</taxon>
        <taxon>Metazoa</taxon>
        <taxon>Spiralia</taxon>
        <taxon>Lophotrochozoa</taxon>
        <taxon>Platyhelminthes</taxon>
        <taxon>Trematoda</taxon>
        <taxon>Digenea</taxon>
        <taxon>Strigeidida</taxon>
        <taxon>Schistosomatoidea</taxon>
        <taxon>Schistosomatidae</taxon>
        <taxon>Schistosoma</taxon>
    </lineage>
</organism>
<dbReference type="InterPro" id="IPR035892">
    <property type="entry name" value="C2_domain_sf"/>
</dbReference>
<gene>
    <name evidence="6" type="ORF">SMRZ_LOCUS1234</name>
</gene>
<accession>A0A183LBQ9</accession>
<dbReference type="InterPro" id="IPR032362">
    <property type="entry name" value="Ferlin_C"/>
</dbReference>
<comment type="subcellular location">
    <subcellularLocation>
        <location evidence="1">Membrane</location>
        <topology evidence="1">Single-pass membrane protein</topology>
    </subcellularLocation>
</comment>
<dbReference type="Proteomes" id="UP000277204">
    <property type="component" value="Unassembled WGS sequence"/>
</dbReference>
<dbReference type="PROSITE" id="PS50004">
    <property type="entry name" value="C2"/>
    <property type="match status" value="2"/>
</dbReference>
<dbReference type="CDD" id="cd08374">
    <property type="entry name" value="C2F_Ferlin"/>
    <property type="match status" value="1"/>
</dbReference>
<dbReference type="Gene3D" id="2.60.40.150">
    <property type="entry name" value="C2 domain"/>
    <property type="match status" value="3"/>
</dbReference>
<dbReference type="GO" id="GO:0016020">
    <property type="term" value="C:membrane"/>
    <property type="evidence" value="ECO:0007669"/>
    <property type="project" value="UniProtKB-SubCell"/>
</dbReference>
<dbReference type="InterPro" id="IPR037724">
    <property type="entry name" value="C2E_Ferlin"/>
</dbReference>
<name>A0A183LBQ9_9TREM</name>
<keyword evidence="3" id="KW-0677">Repeat</keyword>
<dbReference type="EMBL" id="UZAI01000261">
    <property type="protein sequence ID" value="VDO50628.1"/>
    <property type="molecule type" value="Genomic_DNA"/>
</dbReference>
<dbReference type="InterPro" id="IPR055072">
    <property type="entry name" value="Ferlin_DSRM"/>
</dbReference>
<evidence type="ECO:0000313" key="7">
    <source>
        <dbReference type="Proteomes" id="UP000277204"/>
    </source>
</evidence>
<evidence type="ECO:0000256" key="3">
    <source>
        <dbReference type="ARBA" id="ARBA00022737"/>
    </source>
</evidence>
<dbReference type="InterPro" id="IPR037725">
    <property type="entry name" value="C2F_Ferlin"/>
</dbReference>
<dbReference type="SUPFAM" id="SSF49562">
    <property type="entry name" value="C2 domain (Calcium/lipid-binding domain, CaLB)"/>
    <property type="match status" value="4"/>
</dbReference>
<keyword evidence="7" id="KW-1185">Reference proteome</keyword>
<dbReference type="PANTHER" id="PTHR12546:SF33">
    <property type="entry name" value="SPERM VESICLE FUSION PROTEIN FER-1"/>
    <property type="match status" value="1"/>
</dbReference>
<proteinExistence type="predicted"/>
<dbReference type="InterPro" id="IPR037721">
    <property type="entry name" value="Ferlin"/>
</dbReference>
<dbReference type="SMART" id="SM00239">
    <property type="entry name" value="C2"/>
    <property type="match status" value="3"/>
</dbReference>
<dbReference type="GO" id="GO:0007009">
    <property type="term" value="P:plasma membrane organization"/>
    <property type="evidence" value="ECO:0007669"/>
    <property type="project" value="TreeGrafter"/>
</dbReference>
<evidence type="ECO:0000256" key="2">
    <source>
        <dbReference type="ARBA" id="ARBA00022692"/>
    </source>
</evidence>
<dbReference type="PANTHER" id="PTHR12546">
    <property type="entry name" value="FER-1-LIKE"/>
    <property type="match status" value="1"/>
</dbReference>
<dbReference type="CDD" id="cd04037">
    <property type="entry name" value="C2E_Ferlin"/>
    <property type="match status" value="1"/>
</dbReference>
<keyword evidence="4" id="KW-1133">Transmembrane helix</keyword>
<evidence type="ECO:0000256" key="5">
    <source>
        <dbReference type="ARBA" id="ARBA00023136"/>
    </source>
</evidence>
<dbReference type="InterPro" id="IPR037723">
    <property type="entry name" value="C2D_Ferlin"/>
</dbReference>
<dbReference type="CDD" id="cd04017">
    <property type="entry name" value="C2D_Ferlin"/>
    <property type="match status" value="1"/>
</dbReference>
<evidence type="ECO:0000256" key="4">
    <source>
        <dbReference type="ARBA" id="ARBA00022989"/>
    </source>
</evidence>
<dbReference type="Pfam" id="PF16165">
    <property type="entry name" value="Ferlin_C"/>
    <property type="match status" value="1"/>
</dbReference>
<evidence type="ECO:0000256" key="1">
    <source>
        <dbReference type="ARBA" id="ARBA00004167"/>
    </source>
</evidence>
<dbReference type="Pfam" id="PF00168">
    <property type="entry name" value="C2"/>
    <property type="match status" value="4"/>
</dbReference>
<dbReference type="STRING" id="48269.A0A183LBQ9"/>
<dbReference type="InterPro" id="IPR000008">
    <property type="entry name" value="C2_dom"/>
</dbReference>
<evidence type="ECO:0000313" key="6">
    <source>
        <dbReference type="EMBL" id="VDO50628.1"/>
    </source>
</evidence>
<dbReference type="AlphaFoldDB" id="A0A183LBQ9"/>
<keyword evidence="5" id="KW-0472">Membrane</keyword>
<protein>
    <submittedName>
        <fullName evidence="6">Uncharacterized protein</fullName>
    </submittedName>
</protein>
<reference evidence="6 7" key="1">
    <citation type="submission" date="2018-11" db="EMBL/GenBank/DDBJ databases">
        <authorList>
            <consortium name="Pathogen Informatics"/>
        </authorList>
    </citation>
    <scope>NUCLEOTIDE SEQUENCE [LARGE SCALE GENOMIC DNA]</scope>
    <source>
        <strain evidence="6 7">Zambia</strain>
    </source>
</reference>
<sequence>MRFRTSHIWHLRAYIFQARSVLAADQSGLSDPFVRCSFQGHSQETQIIQQTLCPTWDETLIFEHIEMCGDPKTILSDPPPITPAVRLDTETTWANVLQWYTIEKNRKKGGEILAAFELILLDGKSPPPPPTRRGTLFNVPEGIRPVLQRTGIEILCWGVRAMRKYKLASVNSPSVEFEIGGKVVESTIIKSVKKNPNFASPLLFLDVLLPKEEIYLPPMNICVRDHRAFGQKPMVGVHVLTDFQAFKVPARTSQTDVLMDIQALTDIACTTQEPCLAEPKIEIQSPVKGKSKQKKKFMDLKQIDDKIDWWSKFYASIGEWDKCLKYKEFGYDTICVYPHPLEEVEGFNGFTDFCNTFTLSRGKNVDEDEDNYAGEFKGTFRIYPLPEDPKEQLPVRYFEKLSVSSDPEECMLRVYIIRAIDLQPSDSSGLADPYVEIIVGQHKCILPIEKELHVIVKDYDAVGADDVIGQTDIDLENRRLTKYRATCGLPQSYCVSGPNQWRDSKLPSEILLAVCDSYSLPAPQYGETTDIKPNPNCRVGQRVFVLEDFERGMVPNPHLGPPKERLALHILNKLPLVKEHVETRLLYSPLQPNIEQGKLQMWVDIFPTSLGEPGPPFDISPREPNEYILRLVVWNTFDVVLDEKSITGERMSDIYVKGWLSGLDDRQKTDVHYRSLNGEGNFNWRFVFPFFYLPAENNIVIKRKEHFWSMDVTEQRVRPQLVMQIWDNDLFSPDDFIGTLELNLSNMPSPSKSRSKCSLNMLQSVGNETKLVNLFECRRLNGFWPFVNEESGTPLLTGKIEMEMELVTKAEADLRPAGKAREDPNENPHLEQPKRPETSFLWFTSPWKTFKFIIWKKMKWVIIALLIILIIGLLIVLFIYAIPRLYEEHIVKSSTVKASRSPDYSFSLSYHDL</sequence>